<feature type="repeat" description="PPR" evidence="3">
    <location>
        <begin position="518"/>
        <end position="552"/>
    </location>
</feature>
<feature type="repeat" description="PPR" evidence="3">
    <location>
        <begin position="202"/>
        <end position="236"/>
    </location>
</feature>
<comment type="caution">
    <text evidence="4">The sequence shown here is derived from an EMBL/GenBank/DDBJ whole genome shotgun (WGS) entry which is preliminary data.</text>
</comment>
<evidence type="ECO:0000256" key="1">
    <source>
        <dbReference type="ARBA" id="ARBA00007626"/>
    </source>
</evidence>
<feature type="repeat" description="PPR" evidence="3">
    <location>
        <begin position="342"/>
        <end position="377"/>
    </location>
</feature>
<feature type="repeat" description="PPR" evidence="3">
    <location>
        <begin position="448"/>
        <end position="482"/>
    </location>
</feature>
<feature type="repeat" description="PPR" evidence="3">
    <location>
        <begin position="553"/>
        <end position="587"/>
    </location>
</feature>
<evidence type="ECO:0000256" key="2">
    <source>
        <dbReference type="ARBA" id="ARBA00022737"/>
    </source>
</evidence>
<proteinExistence type="inferred from homology"/>
<evidence type="ECO:0008006" key="6">
    <source>
        <dbReference type="Google" id="ProtNLM"/>
    </source>
</evidence>
<dbReference type="Pfam" id="PF12854">
    <property type="entry name" value="PPR_1"/>
    <property type="match status" value="1"/>
</dbReference>
<dbReference type="InterPro" id="IPR011990">
    <property type="entry name" value="TPR-like_helical_dom_sf"/>
</dbReference>
<feature type="repeat" description="PPR" evidence="3">
    <location>
        <begin position="483"/>
        <end position="517"/>
    </location>
</feature>
<feature type="repeat" description="PPR" evidence="3">
    <location>
        <begin position="588"/>
        <end position="622"/>
    </location>
</feature>
<evidence type="ECO:0000313" key="5">
    <source>
        <dbReference type="Proteomes" id="UP000525078"/>
    </source>
</evidence>
<keyword evidence="2" id="KW-0677">Repeat</keyword>
<evidence type="ECO:0000313" key="4">
    <source>
        <dbReference type="EMBL" id="KAF4350980.1"/>
    </source>
</evidence>
<name>A0A7J6DZG7_CANSA</name>
<feature type="repeat" description="PPR" evidence="3">
    <location>
        <begin position="237"/>
        <end position="271"/>
    </location>
</feature>
<evidence type="ECO:0000256" key="3">
    <source>
        <dbReference type="PROSITE-ProRule" id="PRU00708"/>
    </source>
</evidence>
<feature type="repeat" description="PPR" evidence="3">
    <location>
        <begin position="413"/>
        <end position="447"/>
    </location>
</feature>
<dbReference type="EMBL" id="JAATIP010000351">
    <property type="protein sequence ID" value="KAF4350980.1"/>
    <property type="molecule type" value="Genomic_DNA"/>
</dbReference>
<dbReference type="PROSITE" id="PS51375">
    <property type="entry name" value="PPR"/>
    <property type="match status" value="9"/>
</dbReference>
<dbReference type="AlphaFoldDB" id="A0A7J6DZG7"/>
<gene>
    <name evidence="4" type="ORF">F8388_021687</name>
</gene>
<reference evidence="4 5" key="1">
    <citation type="journal article" date="2020" name="bioRxiv">
        <title>Sequence and annotation of 42 cannabis genomes reveals extensive copy number variation in cannabinoid synthesis and pathogen resistance genes.</title>
        <authorList>
            <person name="Mckernan K.J."/>
            <person name="Helbert Y."/>
            <person name="Kane L.T."/>
            <person name="Ebling H."/>
            <person name="Zhang L."/>
            <person name="Liu B."/>
            <person name="Eaton Z."/>
            <person name="Mclaughlin S."/>
            <person name="Kingan S."/>
            <person name="Baybayan P."/>
            <person name="Concepcion G."/>
            <person name="Jordan M."/>
            <person name="Riva A."/>
            <person name="Barbazuk W."/>
            <person name="Harkins T."/>
        </authorList>
    </citation>
    <scope>NUCLEOTIDE SEQUENCE [LARGE SCALE GENOMIC DNA]</scope>
    <source>
        <strain evidence="5">cv. Jamaican Lion 4</strain>
        <tissue evidence="4">Leaf</tissue>
    </source>
</reference>
<dbReference type="NCBIfam" id="TIGR00756">
    <property type="entry name" value="PPR"/>
    <property type="match status" value="9"/>
</dbReference>
<dbReference type="Pfam" id="PF01535">
    <property type="entry name" value="PPR"/>
    <property type="match status" value="1"/>
</dbReference>
<accession>A0A7J6DZG7</accession>
<dbReference type="InterPro" id="IPR002885">
    <property type="entry name" value="PPR_rpt"/>
</dbReference>
<dbReference type="PANTHER" id="PTHR47447:SF28">
    <property type="entry name" value="PENTACOTRIPEPTIDE-REPEAT REGION OF PRORP DOMAIN-CONTAINING PROTEIN"/>
    <property type="match status" value="1"/>
</dbReference>
<comment type="similarity">
    <text evidence="1">Belongs to the PPR family. P subfamily.</text>
</comment>
<sequence>MRGFSSLSNLATKKPYNHIKFQRKTPPLTPTSSIDHQYIAQLLSSKDWFFLLNHEFSKPQLNSQFVVSIIHNQQNPSNSFKFYSWVSNINPSLSKNPSVLGVLAKTLYRKGPLVLSVELVNDIRKSGFQVSEELICVLIGSWGRLGLSKYCLEVFSQLSFLDLNPNTRLYNAVIDALVKSNSLDLAYLKFQQMSEENNCSPDRFTYNILIHGVCKIGLVDEALRLVKQMESVGFHPNVFTYTMLVDGFCNSNRVDEAFQVLETMKKRNVSPNEATIRSFVHGVFRSLVPGKAFELLFGYVKNGNFFSKLACDTILYCLTSNSMVKETAQFLREIRLKGYLPDSSTFNMAMVCLIKEDFDLNDSCEIFESFVDDGVKPGFNTYLALVEAMYRLGRFEKGNEFVESMFKDELVSNIYSYNMVIDCFCKAQMMVKALETFQDMKLRGIAPNLVTFNTLITGYCKVGDLRLAREHLVMLLELGFKPDIFTFTSIIDGLCGVNQIESAFDCLLEMIEWGVAPNSVTYNVLIRSLCVIGDPERSLRLMKKMKADGIRPDSFSFDAVIQCLCRVGKIVKAKNLFRSMLEMGVIPGIAVYSGFIHALCKAGKFDEAKEIFVSMEVNGCIPDSYTCNFILDSLVQHRQFDDALSIIKSFSRRVQFMFTLLQLRKEALSLYLAKCGAIDNVIISIDRSSLFEQGLCGQSSGTRWNDLSFEDRQFSCSENHFGKSSKVLMMLLPNGNTTVTLPHPAKPYYSNHHLQWRRENAISLG</sequence>
<dbReference type="PANTHER" id="PTHR47447">
    <property type="entry name" value="OS03G0856100 PROTEIN"/>
    <property type="match status" value="1"/>
</dbReference>
<protein>
    <recommendedName>
        <fullName evidence="6">Pentatricopeptide repeat-containing protein</fullName>
    </recommendedName>
</protein>
<organism evidence="4 5">
    <name type="scientific">Cannabis sativa</name>
    <name type="common">Hemp</name>
    <name type="synonym">Marijuana</name>
    <dbReference type="NCBI Taxonomy" id="3483"/>
    <lineage>
        <taxon>Eukaryota</taxon>
        <taxon>Viridiplantae</taxon>
        <taxon>Streptophyta</taxon>
        <taxon>Embryophyta</taxon>
        <taxon>Tracheophyta</taxon>
        <taxon>Spermatophyta</taxon>
        <taxon>Magnoliopsida</taxon>
        <taxon>eudicotyledons</taxon>
        <taxon>Gunneridae</taxon>
        <taxon>Pentapetalae</taxon>
        <taxon>rosids</taxon>
        <taxon>fabids</taxon>
        <taxon>Rosales</taxon>
        <taxon>Cannabaceae</taxon>
        <taxon>Cannabis</taxon>
    </lineage>
</organism>
<dbReference type="Pfam" id="PF13041">
    <property type="entry name" value="PPR_2"/>
    <property type="match status" value="4"/>
</dbReference>
<dbReference type="Gene3D" id="1.25.40.10">
    <property type="entry name" value="Tetratricopeptide repeat domain"/>
    <property type="match status" value="4"/>
</dbReference>
<dbReference type="Proteomes" id="UP000525078">
    <property type="component" value="Unassembled WGS sequence"/>
</dbReference>